<dbReference type="STRING" id="225324.SAMN02745126_04901"/>
<dbReference type="PANTHER" id="PTHR43738">
    <property type="entry name" value="ABC TRANSPORTER, MEMBRANE PROTEIN"/>
    <property type="match status" value="1"/>
</dbReference>
<evidence type="ECO:0000259" key="8">
    <source>
        <dbReference type="Pfam" id="PF02687"/>
    </source>
</evidence>
<evidence type="ECO:0000313" key="10">
    <source>
        <dbReference type="EMBL" id="SKA30179.1"/>
    </source>
</evidence>
<evidence type="ECO:0000256" key="4">
    <source>
        <dbReference type="ARBA" id="ARBA00022692"/>
    </source>
</evidence>
<dbReference type="PANTHER" id="PTHR43738:SF1">
    <property type="entry name" value="HEMIN TRANSPORT SYSTEM PERMEASE PROTEIN HRTB-RELATED"/>
    <property type="match status" value="1"/>
</dbReference>
<dbReference type="Pfam" id="PF02687">
    <property type="entry name" value="FtsX"/>
    <property type="match status" value="1"/>
</dbReference>
<dbReference type="Proteomes" id="UP000190092">
    <property type="component" value="Unassembled WGS sequence"/>
</dbReference>
<protein>
    <submittedName>
        <fullName evidence="10">Putative ABC transport system permease protein</fullName>
    </submittedName>
</protein>
<comment type="subcellular location">
    <subcellularLocation>
        <location evidence="1">Cell membrane</location>
        <topology evidence="1">Multi-pass membrane protein</topology>
    </subcellularLocation>
</comment>
<gene>
    <name evidence="10" type="ORF">SAMN02745126_04901</name>
</gene>
<evidence type="ECO:0000256" key="1">
    <source>
        <dbReference type="ARBA" id="ARBA00004651"/>
    </source>
</evidence>
<keyword evidence="2" id="KW-0813">Transport</keyword>
<evidence type="ECO:0000256" key="6">
    <source>
        <dbReference type="ARBA" id="ARBA00023136"/>
    </source>
</evidence>
<evidence type="ECO:0000256" key="5">
    <source>
        <dbReference type="ARBA" id="ARBA00022989"/>
    </source>
</evidence>
<accession>A0A1T4SPK9</accession>
<keyword evidence="3" id="KW-1003">Cell membrane</keyword>
<dbReference type="InterPro" id="IPR051125">
    <property type="entry name" value="ABC-4/HrtB_transporter"/>
</dbReference>
<feature type="transmembrane region" description="Helical" evidence="7">
    <location>
        <begin position="306"/>
        <end position="336"/>
    </location>
</feature>
<evidence type="ECO:0000256" key="2">
    <source>
        <dbReference type="ARBA" id="ARBA00022448"/>
    </source>
</evidence>
<sequence>MFRLALTMLINERGKYLGIIAALSFTALMMAQQPAIFLGMLSRATALIDDIPSVDLWVMDPNVQYSDDSKPLQDAQLYRVKGIAGVEWAVPFFSGSIQARLPDGNFRNCIFYGIDDATFIGGPAKMVEGRITDLRLSDGVIVDAVSARGVLAQTATGEQRAPLGVGSTMELNDLRASIVGLHGGAPNVQSQPIIYTTYNRVKFFKSSDRKLLSFILVKLQPGVDAAKVVHDIRRYTGLAAYTKAEFSAMSSNYFLFRTGIFLNFGTSALISFLIGGSIAAQTFYNFTLDHLRYFGVLKAMGASSRLLFAMIALQMLSAGAIGFGVGIGVVTFFGVVVQGNTIAFNLNYWIVGGAAFAILLLSLGTAVLSSRPVRRLEPAAVFRG</sequence>
<dbReference type="Pfam" id="PF12704">
    <property type="entry name" value="MacB_PCD"/>
    <property type="match status" value="1"/>
</dbReference>
<proteinExistence type="predicted"/>
<dbReference type="GO" id="GO:0005886">
    <property type="term" value="C:plasma membrane"/>
    <property type="evidence" value="ECO:0007669"/>
    <property type="project" value="UniProtKB-SubCell"/>
</dbReference>
<dbReference type="AlphaFoldDB" id="A0A1T4SPK9"/>
<evidence type="ECO:0000259" key="9">
    <source>
        <dbReference type="Pfam" id="PF12704"/>
    </source>
</evidence>
<dbReference type="InterPro" id="IPR025857">
    <property type="entry name" value="MacB_PCD"/>
</dbReference>
<dbReference type="OrthoDB" id="9768465at2"/>
<name>A0A1T4SPK9_9HYPH</name>
<reference evidence="11" key="1">
    <citation type="submission" date="2017-02" db="EMBL/GenBank/DDBJ databases">
        <authorList>
            <person name="Varghese N."/>
            <person name="Submissions S."/>
        </authorList>
    </citation>
    <scope>NUCLEOTIDE SEQUENCE [LARGE SCALE GENOMIC DNA]</scope>
    <source>
        <strain evidence="11">ATCC 27094</strain>
    </source>
</reference>
<feature type="domain" description="ABC3 transporter permease C-terminal" evidence="8">
    <location>
        <begin position="268"/>
        <end position="378"/>
    </location>
</feature>
<evidence type="ECO:0000256" key="7">
    <source>
        <dbReference type="SAM" id="Phobius"/>
    </source>
</evidence>
<organism evidence="10 11">
    <name type="scientific">Enhydrobacter aerosaccus</name>
    <dbReference type="NCBI Taxonomy" id="225324"/>
    <lineage>
        <taxon>Bacteria</taxon>
        <taxon>Pseudomonadati</taxon>
        <taxon>Pseudomonadota</taxon>
        <taxon>Alphaproteobacteria</taxon>
        <taxon>Hyphomicrobiales</taxon>
        <taxon>Enhydrobacter</taxon>
    </lineage>
</organism>
<keyword evidence="5 7" id="KW-1133">Transmembrane helix</keyword>
<feature type="transmembrane region" description="Helical" evidence="7">
    <location>
        <begin position="348"/>
        <end position="368"/>
    </location>
</feature>
<feature type="domain" description="MacB-like periplasmic core" evidence="9">
    <location>
        <begin position="36"/>
        <end position="234"/>
    </location>
</feature>
<dbReference type="InterPro" id="IPR003838">
    <property type="entry name" value="ABC3_permease_C"/>
</dbReference>
<evidence type="ECO:0000256" key="3">
    <source>
        <dbReference type="ARBA" id="ARBA00022475"/>
    </source>
</evidence>
<keyword evidence="4 7" id="KW-0812">Transmembrane</keyword>
<dbReference type="RefSeq" id="WP_085936658.1">
    <property type="nucleotide sequence ID" value="NZ_FUWJ01000009.1"/>
</dbReference>
<dbReference type="EMBL" id="FUWJ01000009">
    <property type="protein sequence ID" value="SKA30179.1"/>
    <property type="molecule type" value="Genomic_DNA"/>
</dbReference>
<keyword evidence="6 7" id="KW-0472">Membrane</keyword>
<evidence type="ECO:0000313" key="11">
    <source>
        <dbReference type="Proteomes" id="UP000190092"/>
    </source>
</evidence>
<feature type="transmembrane region" description="Helical" evidence="7">
    <location>
        <begin position="260"/>
        <end position="286"/>
    </location>
</feature>
<keyword evidence="11" id="KW-1185">Reference proteome</keyword>